<dbReference type="OrthoDB" id="9770965at2"/>
<dbReference type="EMBL" id="QGGB01000001">
    <property type="protein sequence ID" value="PWN08258.1"/>
    <property type="molecule type" value="Genomic_DNA"/>
</dbReference>
<dbReference type="PANTHER" id="PTHR14226">
    <property type="entry name" value="NEUROPATHY TARGET ESTERASE/SWISS CHEESE D.MELANOGASTER"/>
    <property type="match status" value="1"/>
</dbReference>
<evidence type="ECO:0000256" key="3">
    <source>
        <dbReference type="ARBA" id="ARBA00023098"/>
    </source>
</evidence>
<proteinExistence type="predicted"/>
<comment type="caution">
    <text evidence="4">Lacks conserved residue(s) required for the propagation of feature annotation.</text>
</comment>
<dbReference type="AlphaFoldDB" id="A0A316TWB2"/>
<dbReference type="InterPro" id="IPR016035">
    <property type="entry name" value="Acyl_Trfase/lysoPLipase"/>
</dbReference>
<evidence type="ECO:0000256" key="4">
    <source>
        <dbReference type="PROSITE-ProRule" id="PRU01161"/>
    </source>
</evidence>
<protein>
    <submittedName>
        <fullName evidence="6">Patatin</fullName>
    </submittedName>
</protein>
<dbReference type="GO" id="GO:0016787">
    <property type="term" value="F:hydrolase activity"/>
    <property type="evidence" value="ECO:0007669"/>
    <property type="project" value="UniProtKB-UniRule"/>
</dbReference>
<feature type="active site" description="Nucleophile" evidence="4">
    <location>
        <position position="44"/>
    </location>
</feature>
<feature type="domain" description="PNPLA" evidence="5">
    <location>
        <begin position="11"/>
        <end position="169"/>
    </location>
</feature>
<dbReference type="InterPro" id="IPR050301">
    <property type="entry name" value="NTE"/>
</dbReference>
<feature type="short sequence motif" description="GXSXG" evidence="4">
    <location>
        <begin position="42"/>
        <end position="46"/>
    </location>
</feature>
<keyword evidence="7" id="KW-1185">Reference proteome</keyword>
<dbReference type="PROSITE" id="PS51635">
    <property type="entry name" value="PNPLA"/>
    <property type="match status" value="1"/>
</dbReference>
<evidence type="ECO:0000313" key="7">
    <source>
        <dbReference type="Proteomes" id="UP000245533"/>
    </source>
</evidence>
<dbReference type="Gene3D" id="3.40.1090.10">
    <property type="entry name" value="Cytosolic phospholipase A2 catalytic domain"/>
    <property type="match status" value="2"/>
</dbReference>
<organism evidence="6 7">
    <name type="scientific">Rhodohalobacter mucosus</name>
    <dbReference type="NCBI Taxonomy" id="2079485"/>
    <lineage>
        <taxon>Bacteria</taxon>
        <taxon>Pseudomonadati</taxon>
        <taxon>Balneolota</taxon>
        <taxon>Balneolia</taxon>
        <taxon>Balneolales</taxon>
        <taxon>Balneolaceae</taxon>
        <taxon>Rhodohalobacter</taxon>
    </lineage>
</organism>
<keyword evidence="2 4" id="KW-0442">Lipid degradation</keyword>
<evidence type="ECO:0000259" key="5">
    <source>
        <dbReference type="PROSITE" id="PS51635"/>
    </source>
</evidence>
<reference evidence="6 7" key="1">
    <citation type="submission" date="2018-05" db="EMBL/GenBank/DDBJ databases">
        <title>Rhodohalobacter halophilus gen. nov., sp. nov., a moderately halophilic member of the family Balneolaceae.</title>
        <authorList>
            <person name="Liu Z.-W."/>
        </authorList>
    </citation>
    <scope>NUCLEOTIDE SEQUENCE [LARGE SCALE GENOMIC DNA]</scope>
    <source>
        <strain evidence="6 7">8A47</strain>
    </source>
</reference>
<dbReference type="SUPFAM" id="SSF52151">
    <property type="entry name" value="FabD/lysophospholipase-like"/>
    <property type="match status" value="1"/>
</dbReference>
<keyword evidence="1 4" id="KW-0378">Hydrolase</keyword>
<name>A0A316TWB2_9BACT</name>
<dbReference type="GO" id="GO:0016042">
    <property type="term" value="P:lipid catabolic process"/>
    <property type="evidence" value="ECO:0007669"/>
    <property type="project" value="UniProtKB-UniRule"/>
</dbReference>
<comment type="caution">
    <text evidence="6">The sequence shown here is derived from an EMBL/GenBank/DDBJ whole genome shotgun (WGS) entry which is preliminary data.</text>
</comment>
<accession>A0A316TWB2</accession>
<gene>
    <name evidence="6" type="ORF">DDZ15_01090</name>
</gene>
<dbReference type="RefSeq" id="WP_109643984.1">
    <property type="nucleotide sequence ID" value="NZ_QGGB01000001.1"/>
</dbReference>
<evidence type="ECO:0000256" key="1">
    <source>
        <dbReference type="ARBA" id="ARBA00022801"/>
    </source>
</evidence>
<feature type="active site" description="Proton acceptor" evidence="4">
    <location>
        <position position="156"/>
    </location>
</feature>
<evidence type="ECO:0000313" key="6">
    <source>
        <dbReference type="EMBL" id="PWN08258.1"/>
    </source>
</evidence>
<dbReference type="Pfam" id="PF01734">
    <property type="entry name" value="Patatin"/>
    <property type="match status" value="1"/>
</dbReference>
<sequence length="254" mass="27972">MNKERFKETGIALGGGAALGAAHVGVMKAFQEHEIEPKYISGTSIGAFVAAHIAFGTSLEDLEEIALELDWLDVTSFKLSRLGLLNNEKLGKMILDQFGRVNIEESNIPLRMIATDISTGKKIVLEKGPLYKAVMASACLPGIFAPVEWEENLLVDGFLCENVPVTPLRKLGAEDIIGVDLTTNREFRRPDDIVDVLSNTFDIGLNNMIREQVKEERVFWIRPSLSAYSRADTGQTKKLIEEGYRAAMDALSAS</sequence>
<dbReference type="PANTHER" id="PTHR14226:SF78">
    <property type="entry name" value="SLR0060 PROTEIN"/>
    <property type="match status" value="1"/>
</dbReference>
<evidence type="ECO:0000256" key="2">
    <source>
        <dbReference type="ARBA" id="ARBA00022963"/>
    </source>
</evidence>
<dbReference type="CDD" id="cd07205">
    <property type="entry name" value="Pat_PNPLA6_PNPLA7_NTE1_like"/>
    <property type="match status" value="1"/>
</dbReference>
<keyword evidence="3 4" id="KW-0443">Lipid metabolism</keyword>
<dbReference type="InterPro" id="IPR002641">
    <property type="entry name" value="PNPLA_dom"/>
</dbReference>
<dbReference type="Proteomes" id="UP000245533">
    <property type="component" value="Unassembled WGS sequence"/>
</dbReference>